<keyword evidence="3" id="KW-1185">Reference proteome</keyword>
<feature type="region of interest" description="Disordered" evidence="1">
    <location>
        <begin position="1"/>
        <end position="50"/>
    </location>
</feature>
<accession>A0A9P9FHS8</accession>
<gene>
    <name evidence="2" type="ORF">EDB81DRAFT_879663</name>
</gene>
<feature type="region of interest" description="Disordered" evidence="1">
    <location>
        <begin position="385"/>
        <end position="468"/>
    </location>
</feature>
<feature type="region of interest" description="Disordered" evidence="1">
    <location>
        <begin position="181"/>
        <end position="216"/>
    </location>
</feature>
<dbReference type="OrthoDB" id="5104237at2759"/>
<dbReference type="AlphaFoldDB" id="A0A9P9FHS8"/>
<dbReference type="EMBL" id="JAGMUV010000004">
    <property type="protein sequence ID" value="KAH7161330.1"/>
    <property type="molecule type" value="Genomic_DNA"/>
</dbReference>
<reference evidence="2" key="1">
    <citation type="journal article" date="2021" name="Nat. Commun.">
        <title>Genetic determinants of endophytism in the Arabidopsis root mycobiome.</title>
        <authorList>
            <person name="Mesny F."/>
            <person name="Miyauchi S."/>
            <person name="Thiergart T."/>
            <person name="Pickel B."/>
            <person name="Atanasova L."/>
            <person name="Karlsson M."/>
            <person name="Huettel B."/>
            <person name="Barry K.W."/>
            <person name="Haridas S."/>
            <person name="Chen C."/>
            <person name="Bauer D."/>
            <person name="Andreopoulos W."/>
            <person name="Pangilinan J."/>
            <person name="LaButti K."/>
            <person name="Riley R."/>
            <person name="Lipzen A."/>
            <person name="Clum A."/>
            <person name="Drula E."/>
            <person name="Henrissat B."/>
            <person name="Kohler A."/>
            <person name="Grigoriev I.V."/>
            <person name="Martin F.M."/>
            <person name="Hacquard S."/>
        </authorList>
    </citation>
    <scope>NUCLEOTIDE SEQUENCE</scope>
    <source>
        <strain evidence="2">MPI-CAGE-AT-0147</strain>
    </source>
</reference>
<evidence type="ECO:0000313" key="3">
    <source>
        <dbReference type="Proteomes" id="UP000738349"/>
    </source>
</evidence>
<dbReference type="Proteomes" id="UP000738349">
    <property type="component" value="Unassembled WGS sequence"/>
</dbReference>
<evidence type="ECO:0000256" key="1">
    <source>
        <dbReference type="SAM" id="MobiDB-lite"/>
    </source>
</evidence>
<proteinExistence type="predicted"/>
<sequence length="580" mass="64232">MNHFHLPHRDRDDSGDYDADINASQPYEACAHGSSERPVASNEDFDPQSIDLHQDMSSHLSQSFAACSNSLEFDHMDGYGSLDAPSWMSGPFMSPVSPIAGPWVSSMNKQDKLNEFLNNVGDVLPSTGLPSATTSTQPPQSALVPATDVITPTVLSTFGTPATGQTERGRSGLQILSENDECDEDDQYHNTPYDPNKKTAIPPPTKSRPNDDSNPVYPRLIHEALRKPENHDFEDNCEFCPYYIMEPFQFIQKPWNSCLKARAEFSHTISHAVSDHGFIRGSHPHRHGQRFIAKCALHDIKVKGKNKCNHCSKPGRWTQDDPDDPADETHFGGALCLRCYAEFPTSADLFNHHKELNICTYREDLPLAEKMKYLYITFASSNTVPKFHPPVSKPRENGARKRKLKGGQGQNALSPATKRQNGRLPQGPVRQIRSQPPPSQINSPLVASHLSPPQVTSPAPTLPNTDQNDPMLGYYPTQTQPLYVPQQTEPWFPGVGLQSHELDSLGFSSFIDLSIGPFDTMFAGLSLPYQSTQNAHNWQPNGVQPAGKNQWDQFTDSGFGSLLDESSFNNNNNMSGGHGT</sequence>
<comment type="caution">
    <text evidence="2">The sequence shown here is derived from an EMBL/GenBank/DDBJ whole genome shotgun (WGS) entry which is preliminary data.</text>
</comment>
<evidence type="ECO:0000313" key="2">
    <source>
        <dbReference type="EMBL" id="KAH7161330.1"/>
    </source>
</evidence>
<feature type="region of interest" description="Disordered" evidence="1">
    <location>
        <begin position="536"/>
        <end position="556"/>
    </location>
</feature>
<feature type="compositionally biased region" description="Polar residues" evidence="1">
    <location>
        <begin position="410"/>
        <end position="419"/>
    </location>
</feature>
<organism evidence="2 3">
    <name type="scientific">Dactylonectria macrodidyma</name>
    <dbReference type="NCBI Taxonomy" id="307937"/>
    <lineage>
        <taxon>Eukaryota</taxon>
        <taxon>Fungi</taxon>
        <taxon>Dikarya</taxon>
        <taxon>Ascomycota</taxon>
        <taxon>Pezizomycotina</taxon>
        <taxon>Sordariomycetes</taxon>
        <taxon>Hypocreomycetidae</taxon>
        <taxon>Hypocreales</taxon>
        <taxon>Nectriaceae</taxon>
        <taxon>Dactylonectria</taxon>
    </lineage>
</organism>
<name>A0A9P9FHS8_9HYPO</name>
<feature type="compositionally biased region" description="Polar residues" evidence="1">
    <location>
        <begin position="440"/>
        <end position="468"/>
    </location>
</feature>
<protein>
    <submittedName>
        <fullName evidence="2">Uncharacterized protein</fullName>
    </submittedName>
</protein>